<organism evidence="2 3">
    <name type="scientific">Nocardioides daphniae</name>
    <dbReference type="NCBI Taxonomy" id="402297"/>
    <lineage>
        <taxon>Bacteria</taxon>
        <taxon>Bacillati</taxon>
        <taxon>Actinomycetota</taxon>
        <taxon>Actinomycetes</taxon>
        <taxon>Propionibacteriales</taxon>
        <taxon>Nocardioidaceae</taxon>
        <taxon>Nocardioides</taxon>
    </lineage>
</organism>
<protein>
    <recommendedName>
        <fullName evidence="4">Bacterial Ig-like domain-containing protein</fullName>
    </recommendedName>
</protein>
<evidence type="ECO:0008006" key="4">
    <source>
        <dbReference type="Google" id="ProtNLM"/>
    </source>
</evidence>
<dbReference type="InterPro" id="IPR011042">
    <property type="entry name" value="6-blade_b-propeller_TolB-like"/>
</dbReference>
<evidence type="ECO:0000313" key="2">
    <source>
        <dbReference type="EMBL" id="QCC78277.1"/>
    </source>
</evidence>
<dbReference type="PANTHER" id="PTHR36842">
    <property type="entry name" value="PROTEIN TOLB HOMOLOG"/>
    <property type="match status" value="1"/>
</dbReference>
<dbReference type="Gene3D" id="2.120.10.30">
    <property type="entry name" value="TolB, C-terminal domain"/>
    <property type="match status" value="1"/>
</dbReference>
<evidence type="ECO:0000256" key="1">
    <source>
        <dbReference type="ARBA" id="ARBA00009820"/>
    </source>
</evidence>
<comment type="similarity">
    <text evidence="1">Belongs to the TolB family.</text>
</comment>
<proteinExistence type="inferred from homology"/>
<dbReference type="PANTHER" id="PTHR36842:SF2">
    <property type="entry name" value="SLR0505 PROTEIN"/>
    <property type="match status" value="1"/>
</dbReference>
<dbReference type="KEGG" id="ndp:E2C04_15745"/>
<gene>
    <name evidence="2" type="ORF">E2C04_15745</name>
</gene>
<dbReference type="Gene3D" id="2.60.40.2700">
    <property type="match status" value="1"/>
</dbReference>
<dbReference type="SUPFAM" id="SSF69304">
    <property type="entry name" value="Tricorn protease N-terminal domain"/>
    <property type="match status" value="1"/>
</dbReference>
<reference evidence="2 3" key="1">
    <citation type="journal article" date="2008" name="Int. J. Syst. Evol. Microbiol.">
        <title>Nocardioides daphniae sp. nov., isolated from Daphnia cucullata (Crustacea: Cladocera).</title>
        <authorList>
            <person name="Toth E.M."/>
            <person name="Keki Z."/>
            <person name="Homonnay Z.G."/>
            <person name="Borsodi A.K."/>
            <person name="Marialigeti K."/>
            <person name="Schumann P."/>
        </authorList>
    </citation>
    <scope>NUCLEOTIDE SEQUENCE [LARGE SCALE GENOMIC DNA]</scope>
    <source>
        <strain evidence="2 3">JCM 16608</strain>
    </source>
</reference>
<accession>A0A4V1CWS4</accession>
<sequence length="604" mass="62794">MGVDPMRLPGDPVGPVWTSRVHSSGEVNACVGRLTCAVTTALVVTVLPGLAAAGAGAAHAAGTPVEVPSGPSDLSVSADGRWIAFAGDEGGSSGLYRYDPVSGQAWRLASVDGAVVAETSISGDGRFIAWARRTAARGQGWDPSSQVYVTDAEAGTTWLVSGDRVDGSAGNEGSAQPQVSDDGSHVVFTTRATDVVEGPYAAAPGSDVVVASLGAQGPSQPRLVSAEEAGVDFSEPTVDADADRIAFTRSSVGGSRIVLADRAAGGPASLAEVAVGSAPALSADGSSLALVRTQSQPGGVVRSATYVRTLATGSEVQADVEDKGWPLRGDSAAPVLDRDGGSVLFALAGAEGTELVERDVDLGTTRVLARGVDPSAGHDLSTDGAHVVHVGDGAVWVVDVDRPSEVGAPNAMWNPLVQRASTPARGRGYVLRVDPAVWEPLRTSRVERQWLRNGRPIRGATGLTYEITAADLGREIKVRERLRVPGLPVGVATSRGYKVKPDLARLLAPARLRVGAARVTLRVRVRTLPGSETYVKGAAAPQGTVRVVVGRRVLHATVGRDGWARLMLPRMRPGRHQLRVQHVGTAYVRAAAPKRVSLLVRQRR</sequence>
<dbReference type="AlphaFoldDB" id="A0A4V1CWS4"/>
<dbReference type="SUPFAM" id="SSF50993">
    <property type="entry name" value="Peptidase/esterase 'gauge' domain"/>
    <property type="match status" value="1"/>
</dbReference>
<dbReference type="InterPro" id="IPR011659">
    <property type="entry name" value="WD40"/>
</dbReference>
<dbReference type="Pfam" id="PF07676">
    <property type="entry name" value="PD40"/>
    <property type="match status" value="1"/>
</dbReference>
<dbReference type="Proteomes" id="UP000297025">
    <property type="component" value="Chromosome"/>
</dbReference>
<name>A0A4V1CWS4_9ACTN</name>
<evidence type="ECO:0000313" key="3">
    <source>
        <dbReference type="Proteomes" id="UP000297025"/>
    </source>
</evidence>
<dbReference type="EMBL" id="CP038462">
    <property type="protein sequence ID" value="QCC78277.1"/>
    <property type="molecule type" value="Genomic_DNA"/>
</dbReference>